<reference evidence="1" key="1">
    <citation type="journal article" date="2014" name="Int. J. Syst. Evol. Microbiol.">
        <title>Complete genome sequence of Corynebacterium casei LMG S-19264T (=DSM 44701T), isolated from a smear-ripened cheese.</title>
        <authorList>
            <consortium name="US DOE Joint Genome Institute (JGI-PGF)"/>
            <person name="Walter F."/>
            <person name="Albersmeier A."/>
            <person name="Kalinowski J."/>
            <person name="Ruckert C."/>
        </authorList>
    </citation>
    <scope>NUCLEOTIDE SEQUENCE</scope>
    <source>
        <strain evidence="1">KCTC 42249</strain>
    </source>
</reference>
<accession>A0A8J3GLX1</accession>
<organism evidence="1 2">
    <name type="scientific">Tianweitania populi</name>
    <dbReference type="NCBI Taxonomy" id="1607949"/>
    <lineage>
        <taxon>Bacteria</taxon>
        <taxon>Pseudomonadati</taxon>
        <taxon>Pseudomonadota</taxon>
        <taxon>Alphaproteobacteria</taxon>
        <taxon>Hyphomicrobiales</taxon>
        <taxon>Phyllobacteriaceae</taxon>
        <taxon>Tianweitania</taxon>
    </lineage>
</organism>
<protein>
    <recommendedName>
        <fullName evidence="3">WavE lipopolysaccharide synthesis</fullName>
    </recommendedName>
</protein>
<dbReference type="AlphaFoldDB" id="A0A8J3GLX1"/>
<comment type="caution">
    <text evidence="1">The sequence shown here is derived from an EMBL/GenBank/DDBJ whole genome shotgun (WGS) entry which is preliminary data.</text>
</comment>
<dbReference type="Proteomes" id="UP000630142">
    <property type="component" value="Unassembled WGS sequence"/>
</dbReference>
<name>A0A8J3GLX1_9HYPH</name>
<evidence type="ECO:0000313" key="1">
    <source>
        <dbReference type="EMBL" id="GHD14307.1"/>
    </source>
</evidence>
<keyword evidence="2" id="KW-1185">Reference proteome</keyword>
<dbReference type="Pfam" id="PF07507">
    <property type="entry name" value="WavE"/>
    <property type="match status" value="1"/>
</dbReference>
<sequence>MSDRSEPPVSGTIANEDVTIVLQGGLGGDWDVRYSVRYLREVMPGVKIILSTQKTAAKTLLDETDFDAVILTDDPGVLPPVKLIGAPHNVNRQIMSSAAGLAAVTTPYAIKLRTDAYLSSRKVVDLWSRWAEANPGPRLKGRARILIMSLFSLNPRFDERLCYHLSDFMQFGRTEDLRDFWSGPLMDFGTNTHWERNPFPPHSIPREREFRSRYATEQWLTLGYLFGRGPYPIAYHNDIDDGILREFEEYLADNFIVAHPLDVDLHMPKHNYVFKSRYFNAICYSFEDWKKLVFARSGLTGPDTGYTQWPRSFAEKQRYIAVKQRTRWLNRFGFAHTVRRWLKPG</sequence>
<dbReference type="RefSeq" id="WP_189503422.1">
    <property type="nucleotide sequence ID" value="NZ_BMZQ01000002.1"/>
</dbReference>
<evidence type="ECO:0000313" key="2">
    <source>
        <dbReference type="Proteomes" id="UP000630142"/>
    </source>
</evidence>
<reference evidence="1" key="2">
    <citation type="submission" date="2020-09" db="EMBL/GenBank/DDBJ databases">
        <authorList>
            <person name="Sun Q."/>
            <person name="Kim S."/>
        </authorList>
    </citation>
    <scope>NUCLEOTIDE SEQUENCE</scope>
    <source>
        <strain evidence="1">KCTC 42249</strain>
    </source>
</reference>
<dbReference type="InterPro" id="IPR011122">
    <property type="entry name" value="WavE"/>
</dbReference>
<proteinExistence type="predicted"/>
<evidence type="ECO:0008006" key="3">
    <source>
        <dbReference type="Google" id="ProtNLM"/>
    </source>
</evidence>
<dbReference type="EMBL" id="BMZQ01000002">
    <property type="protein sequence ID" value="GHD14307.1"/>
    <property type="molecule type" value="Genomic_DNA"/>
</dbReference>
<gene>
    <name evidence="1" type="ORF">GCM10016234_19760</name>
</gene>